<keyword evidence="12" id="KW-1185">Reference proteome</keyword>
<evidence type="ECO:0000256" key="7">
    <source>
        <dbReference type="ARBA" id="ARBA00022833"/>
    </source>
</evidence>
<dbReference type="EC" id="2.3.2.27" evidence="3"/>
<keyword evidence="5" id="KW-0479">Metal-binding</keyword>
<feature type="compositionally biased region" description="Low complexity" evidence="9">
    <location>
        <begin position="268"/>
        <end position="294"/>
    </location>
</feature>
<dbReference type="SMART" id="SM00184">
    <property type="entry name" value="RING"/>
    <property type="match status" value="1"/>
</dbReference>
<evidence type="ECO:0000256" key="4">
    <source>
        <dbReference type="ARBA" id="ARBA00022679"/>
    </source>
</evidence>
<dbReference type="GO" id="GO:0008270">
    <property type="term" value="F:zinc ion binding"/>
    <property type="evidence" value="ECO:0007669"/>
    <property type="project" value="UniProtKB-KW"/>
</dbReference>
<dbReference type="InterPro" id="IPR043540">
    <property type="entry name" value="RING1/RING2"/>
</dbReference>
<keyword evidence="4" id="KW-0808">Transferase</keyword>
<comment type="catalytic activity">
    <reaction evidence="1">
        <text>S-ubiquitinyl-[E2 ubiquitin-conjugating enzyme]-L-cysteine + [acceptor protein]-L-lysine = [E2 ubiquitin-conjugating enzyme]-L-cysteine + N(6)-ubiquitinyl-[acceptor protein]-L-lysine.</text>
        <dbReference type="EC" id="2.3.2.27"/>
    </reaction>
</comment>
<dbReference type="GO" id="GO:0003682">
    <property type="term" value="F:chromatin binding"/>
    <property type="evidence" value="ECO:0007669"/>
    <property type="project" value="TreeGrafter"/>
</dbReference>
<evidence type="ECO:0000256" key="9">
    <source>
        <dbReference type="SAM" id="MobiDB-lite"/>
    </source>
</evidence>
<evidence type="ECO:0000313" key="11">
    <source>
        <dbReference type="EMBL" id="CAJ0595057.1"/>
    </source>
</evidence>
<dbReference type="InterPro" id="IPR013083">
    <property type="entry name" value="Znf_RING/FYVE/PHD"/>
</dbReference>
<dbReference type="Gene3D" id="3.30.40.10">
    <property type="entry name" value="Zinc/RING finger domain, C3HC4 (zinc finger)"/>
    <property type="match status" value="1"/>
</dbReference>
<dbReference type="InterPro" id="IPR001841">
    <property type="entry name" value="Znf_RING"/>
</dbReference>
<organism evidence="11 12">
    <name type="scientific">Cylicocyclus nassatus</name>
    <name type="common">Nematode worm</name>
    <dbReference type="NCBI Taxonomy" id="53992"/>
    <lineage>
        <taxon>Eukaryota</taxon>
        <taxon>Metazoa</taxon>
        <taxon>Ecdysozoa</taxon>
        <taxon>Nematoda</taxon>
        <taxon>Chromadorea</taxon>
        <taxon>Rhabditida</taxon>
        <taxon>Rhabditina</taxon>
        <taxon>Rhabditomorpha</taxon>
        <taxon>Strongyloidea</taxon>
        <taxon>Strongylidae</taxon>
        <taxon>Cylicocyclus</taxon>
    </lineage>
</organism>
<dbReference type="Pfam" id="PF13923">
    <property type="entry name" value="zf-C3HC4_2"/>
    <property type="match status" value="1"/>
</dbReference>
<reference evidence="11" key="1">
    <citation type="submission" date="2023-07" db="EMBL/GenBank/DDBJ databases">
        <authorList>
            <consortium name="CYATHOMIX"/>
        </authorList>
    </citation>
    <scope>NUCLEOTIDE SEQUENCE</scope>
    <source>
        <strain evidence="11">N/A</strain>
    </source>
</reference>
<evidence type="ECO:0000259" key="10">
    <source>
        <dbReference type="PROSITE" id="PS50089"/>
    </source>
</evidence>
<dbReference type="GO" id="GO:0000151">
    <property type="term" value="C:ubiquitin ligase complex"/>
    <property type="evidence" value="ECO:0007669"/>
    <property type="project" value="InterPro"/>
</dbReference>
<dbReference type="Proteomes" id="UP001176961">
    <property type="component" value="Unassembled WGS sequence"/>
</dbReference>
<dbReference type="EMBL" id="CATQJL010000112">
    <property type="protein sequence ID" value="CAJ0595057.1"/>
    <property type="molecule type" value="Genomic_DNA"/>
</dbReference>
<accession>A0AA36M2J8</accession>
<evidence type="ECO:0000256" key="2">
    <source>
        <dbReference type="ARBA" id="ARBA00004906"/>
    </source>
</evidence>
<dbReference type="PROSITE" id="PS50089">
    <property type="entry name" value="ZF_RING_2"/>
    <property type="match status" value="1"/>
</dbReference>
<evidence type="ECO:0000256" key="6">
    <source>
        <dbReference type="ARBA" id="ARBA00022771"/>
    </source>
</evidence>
<dbReference type="AlphaFoldDB" id="A0AA36M2J8"/>
<feature type="compositionally biased region" description="Low complexity" evidence="9">
    <location>
        <begin position="205"/>
        <end position="214"/>
    </location>
</feature>
<gene>
    <name evidence="11" type="ORF">CYNAS_LOCUS7040</name>
</gene>
<keyword evidence="7" id="KW-0862">Zinc</keyword>
<proteinExistence type="predicted"/>
<feature type="compositionally biased region" description="Basic and acidic residues" evidence="9">
    <location>
        <begin position="163"/>
        <end position="174"/>
    </location>
</feature>
<feature type="domain" description="RING-type" evidence="10">
    <location>
        <begin position="50"/>
        <end position="90"/>
    </location>
</feature>
<dbReference type="PROSITE" id="PS00518">
    <property type="entry name" value="ZF_RING_1"/>
    <property type="match status" value="1"/>
</dbReference>
<dbReference type="CDD" id="cd16531">
    <property type="entry name" value="RING-HC_RING1-like"/>
    <property type="match status" value="1"/>
</dbReference>
<evidence type="ECO:0000256" key="1">
    <source>
        <dbReference type="ARBA" id="ARBA00000900"/>
    </source>
</evidence>
<feature type="region of interest" description="Disordered" evidence="9">
    <location>
        <begin position="152"/>
        <end position="214"/>
    </location>
</feature>
<evidence type="ECO:0000256" key="8">
    <source>
        <dbReference type="PROSITE-ProRule" id="PRU00175"/>
    </source>
</evidence>
<evidence type="ECO:0000313" key="12">
    <source>
        <dbReference type="Proteomes" id="UP001176961"/>
    </source>
</evidence>
<feature type="compositionally biased region" description="Acidic residues" evidence="9">
    <location>
        <begin position="234"/>
        <end position="257"/>
    </location>
</feature>
<evidence type="ECO:0000256" key="3">
    <source>
        <dbReference type="ARBA" id="ARBA00012483"/>
    </source>
</evidence>
<name>A0AA36M2J8_CYLNA</name>
<keyword evidence="6 8" id="KW-0863">Zinc-finger</keyword>
<feature type="region of interest" description="Disordered" evidence="9">
    <location>
        <begin position="234"/>
        <end position="370"/>
    </location>
</feature>
<comment type="caution">
    <text evidence="11">The sequence shown here is derived from an EMBL/GenBank/DDBJ whole genome shotgun (WGS) entry which is preliminary data.</text>
</comment>
<feature type="compositionally biased region" description="Low complexity" evidence="9">
    <location>
        <begin position="355"/>
        <end position="370"/>
    </location>
</feature>
<dbReference type="GO" id="GO:0061630">
    <property type="term" value="F:ubiquitin protein ligase activity"/>
    <property type="evidence" value="ECO:0007669"/>
    <property type="project" value="UniProtKB-EC"/>
</dbReference>
<dbReference type="PANTHER" id="PTHR46076">
    <property type="entry name" value="E3 UBIQUITIN-PROTEIN LIGASE RING1 / RING 2 FAMILY MEMBER"/>
    <property type="match status" value="1"/>
</dbReference>
<evidence type="ECO:0000256" key="5">
    <source>
        <dbReference type="ARBA" id="ARBA00022723"/>
    </source>
</evidence>
<dbReference type="InterPro" id="IPR017907">
    <property type="entry name" value="Znf_RING_CS"/>
</dbReference>
<sequence length="555" mass="62288">MNNLPFSSANAEGKELSLDDYDRVRTPHKSLADNTELRLRAGTLSTELSCPICLDLLTQTMTTKECLHRFCAECITTALFRGNKECPTCRKKLVSKRSLRPDPNFDSLIAKIWPDRKTYEDLQKDASEKFAAQTNMDALRNSIEEGIKAQEVNRRKRVQGSYECERRRKRRDEDGTANGPDDAAENESNSPTDEDGEGAAQMSWNSNNNAAPNINNDFLEEEEIVDELDLLTEEELQAEYDELEEAEMENNENEETEQESKSEDDSDSSSSTYSSSGASSLVSSTPSSSLSISECSDDAPPQPPLANGNPSDTPGTEVSGKFLKNSTPPMVQNNSDELTTINTNATTSELSPLTSGSQQSSNSHSVHPPVSILHPKERLHQWLDENPSSPHMPEENMNDPLTRRTDDDMYDPPISGADEIEAELLPSAALLRRQCPAELMQPRYIRTKHDTTMEHLAEFIHVRVMEEVQSNQTDFDADPVPTVPRPQHFYVFSRNDGHHIRKIFLHETMLTAQSAMTKDDHLIIFFDTEPPQLREEKSSVLEDVVHAHFLSLPHV</sequence>
<dbReference type="SUPFAM" id="SSF57850">
    <property type="entry name" value="RING/U-box"/>
    <property type="match status" value="1"/>
</dbReference>
<dbReference type="Gene3D" id="3.10.20.90">
    <property type="entry name" value="Phosphatidylinositol 3-kinase Catalytic Subunit, Chain A, domain 1"/>
    <property type="match status" value="1"/>
</dbReference>
<dbReference type="GO" id="GO:0031519">
    <property type="term" value="C:PcG protein complex"/>
    <property type="evidence" value="ECO:0007669"/>
    <property type="project" value="TreeGrafter"/>
</dbReference>
<feature type="compositionally biased region" description="Polar residues" evidence="9">
    <location>
        <begin position="324"/>
        <end position="354"/>
    </location>
</feature>
<protein>
    <recommendedName>
        <fullName evidence="3">RING-type E3 ubiquitin transferase</fullName>
        <ecNumber evidence="3">2.3.2.27</ecNumber>
    </recommendedName>
</protein>
<comment type="pathway">
    <text evidence="2">Protein modification; protein ubiquitination.</text>
</comment>
<dbReference type="PANTHER" id="PTHR46076:SF3">
    <property type="entry name" value="E3 UBIQUITIN-PROTEIN LIGASE RING1"/>
    <property type="match status" value="1"/>
</dbReference>